<evidence type="ECO:0000313" key="4">
    <source>
        <dbReference type="Proteomes" id="UP000494040"/>
    </source>
</evidence>
<dbReference type="InterPro" id="IPR008496">
    <property type="entry name" value="TMEM222/RTE1"/>
</dbReference>
<evidence type="ECO:0000313" key="3">
    <source>
        <dbReference type="EnsemblMetazoa" id="XP_014241415.1"/>
    </source>
</evidence>
<feature type="transmembrane region" description="Helical" evidence="2">
    <location>
        <begin position="184"/>
        <end position="201"/>
    </location>
</feature>
<keyword evidence="2" id="KW-0812">Transmembrane</keyword>
<protein>
    <recommendedName>
        <fullName evidence="5">Transmembrane protein 222</fullName>
    </recommendedName>
</protein>
<dbReference type="PANTHER" id="PTHR20921:SF0">
    <property type="entry name" value="TRANSMEMBRANE PROTEIN 222"/>
    <property type="match status" value="1"/>
</dbReference>
<keyword evidence="4" id="KW-1185">Reference proteome</keyword>
<organism evidence="3 4">
    <name type="scientific">Cimex lectularius</name>
    <name type="common">Bed bug</name>
    <name type="synonym">Acanthia lectularia</name>
    <dbReference type="NCBI Taxonomy" id="79782"/>
    <lineage>
        <taxon>Eukaryota</taxon>
        <taxon>Metazoa</taxon>
        <taxon>Ecdysozoa</taxon>
        <taxon>Arthropoda</taxon>
        <taxon>Hexapoda</taxon>
        <taxon>Insecta</taxon>
        <taxon>Pterygota</taxon>
        <taxon>Neoptera</taxon>
        <taxon>Paraneoptera</taxon>
        <taxon>Hemiptera</taxon>
        <taxon>Heteroptera</taxon>
        <taxon>Panheteroptera</taxon>
        <taxon>Cimicomorpha</taxon>
        <taxon>Cimicidae</taxon>
        <taxon>Cimex</taxon>
    </lineage>
</organism>
<reference evidence="3" key="1">
    <citation type="submission" date="2022-01" db="UniProtKB">
        <authorList>
            <consortium name="EnsemblMetazoa"/>
        </authorList>
    </citation>
    <scope>IDENTIFICATION</scope>
</reference>
<name>A0A8I6TDC6_CIMLE</name>
<dbReference type="Pfam" id="PF05608">
    <property type="entry name" value="RTE1"/>
    <property type="match status" value="2"/>
</dbReference>
<keyword evidence="2" id="KW-0472">Membrane</keyword>
<dbReference type="OMA" id="WANEIHF"/>
<evidence type="ECO:0000256" key="1">
    <source>
        <dbReference type="SAM" id="MobiDB-lite"/>
    </source>
</evidence>
<dbReference type="EnsemblMetazoa" id="XM_014385929.2">
    <property type="protein sequence ID" value="XP_014241415.1"/>
    <property type="gene ID" value="LOC106662121"/>
</dbReference>
<proteinExistence type="predicted"/>
<dbReference type="OrthoDB" id="267284at2759"/>
<dbReference type="GeneID" id="106662121"/>
<accession>A0A8I6TDC6</accession>
<keyword evidence="2" id="KW-1133">Transmembrane helix</keyword>
<feature type="transmembrane region" description="Helical" evidence="2">
    <location>
        <begin position="53"/>
        <end position="72"/>
    </location>
</feature>
<sequence length="202" mass="23264">MAYNTPGYIDVTRSKPVKQEEWPIMPNSTEEEYRDTSEDRFQQHPPRMGSPRFPYAIVWTPIPVMTWIFPFLGHMGICTSDGVIRDFAGSYYVSEDRMAFGNPTRYLQLQPDCPPDVWDTAISDAACSYKTKTHNLCWDNCHSMVALALNNMKYKGTRWNAWKLGFWMFFCSKFVGVSGFLKTFAPFIVAMLVLIFITIFSG</sequence>
<evidence type="ECO:0000256" key="2">
    <source>
        <dbReference type="SAM" id="Phobius"/>
    </source>
</evidence>
<feature type="region of interest" description="Disordered" evidence="1">
    <location>
        <begin position="22"/>
        <end position="45"/>
    </location>
</feature>
<dbReference type="AlphaFoldDB" id="A0A8I6TDC6"/>
<dbReference type="RefSeq" id="XP_014241415.1">
    <property type="nucleotide sequence ID" value="XM_014385929.2"/>
</dbReference>
<dbReference type="Proteomes" id="UP000494040">
    <property type="component" value="Unassembled WGS sequence"/>
</dbReference>
<evidence type="ECO:0008006" key="5">
    <source>
        <dbReference type="Google" id="ProtNLM"/>
    </source>
</evidence>
<dbReference type="KEGG" id="clec:106662121"/>
<dbReference type="PANTHER" id="PTHR20921">
    <property type="entry name" value="TRANSMEMBRANE PROTEIN 222"/>
    <property type="match status" value="1"/>
</dbReference>